<keyword evidence="1" id="KW-0812">Transmembrane</keyword>
<evidence type="ECO:0000256" key="1">
    <source>
        <dbReference type="SAM" id="Phobius"/>
    </source>
</evidence>
<dbReference type="Proteomes" id="UP000807342">
    <property type="component" value="Unassembled WGS sequence"/>
</dbReference>
<dbReference type="Pfam" id="PF20152">
    <property type="entry name" value="DUF6534"/>
    <property type="match status" value="1"/>
</dbReference>
<dbReference type="PANTHER" id="PTHR40465">
    <property type="entry name" value="CHROMOSOME 1, WHOLE GENOME SHOTGUN SEQUENCE"/>
    <property type="match status" value="1"/>
</dbReference>
<reference evidence="3" key="1">
    <citation type="submission" date="2020-11" db="EMBL/GenBank/DDBJ databases">
        <authorList>
            <consortium name="DOE Joint Genome Institute"/>
            <person name="Ahrendt S."/>
            <person name="Riley R."/>
            <person name="Andreopoulos W."/>
            <person name="Labutti K."/>
            <person name="Pangilinan J."/>
            <person name="Ruiz-Duenas F.J."/>
            <person name="Barrasa J.M."/>
            <person name="Sanchez-Garcia M."/>
            <person name="Camarero S."/>
            <person name="Miyauchi S."/>
            <person name="Serrano A."/>
            <person name="Linde D."/>
            <person name="Babiker R."/>
            <person name="Drula E."/>
            <person name="Ayuso-Fernandez I."/>
            <person name="Pacheco R."/>
            <person name="Padilla G."/>
            <person name="Ferreira P."/>
            <person name="Barriuso J."/>
            <person name="Kellner H."/>
            <person name="Castanera R."/>
            <person name="Alfaro M."/>
            <person name="Ramirez L."/>
            <person name="Pisabarro A.G."/>
            <person name="Kuo A."/>
            <person name="Tritt A."/>
            <person name="Lipzen A."/>
            <person name="He G."/>
            <person name="Yan M."/>
            <person name="Ng V."/>
            <person name="Cullen D."/>
            <person name="Martin F."/>
            <person name="Rosso M.-N."/>
            <person name="Henrissat B."/>
            <person name="Hibbett D."/>
            <person name="Martinez A.T."/>
            <person name="Grigoriev I.V."/>
        </authorList>
    </citation>
    <scope>NUCLEOTIDE SEQUENCE</scope>
    <source>
        <strain evidence="3">MF-IS2</strain>
    </source>
</reference>
<keyword evidence="1" id="KW-0472">Membrane</keyword>
<dbReference type="EMBL" id="MU151394">
    <property type="protein sequence ID" value="KAF9444201.1"/>
    <property type="molecule type" value="Genomic_DNA"/>
</dbReference>
<feature type="transmembrane region" description="Helical" evidence="1">
    <location>
        <begin position="45"/>
        <end position="66"/>
    </location>
</feature>
<accession>A0A9P6BXN2</accession>
<feature type="domain" description="DUF6534" evidence="2">
    <location>
        <begin position="184"/>
        <end position="275"/>
    </location>
</feature>
<evidence type="ECO:0000313" key="3">
    <source>
        <dbReference type="EMBL" id="KAF9444201.1"/>
    </source>
</evidence>
<feature type="transmembrane region" description="Helical" evidence="1">
    <location>
        <begin position="137"/>
        <end position="157"/>
    </location>
</feature>
<dbReference type="AlphaFoldDB" id="A0A9P6BXN2"/>
<feature type="transmembrane region" description="Helical" evidence="1">
    <location>
        <begin position="12"/>
        <end position="33"/>
    </location>
</feature>
<gene>
    <name evidence="3" type="ORF">P691DRAFT_763592</name>
</gene>
<proteinExistence type="predicted"/>
<sequence>MTASVSFGFGQAFVGDIFNVLLTGIVIVQVHIYFTTYEDRVWMRLLVLIIITVDTINTTLNVIYLYHSLITNFGDFEILLKVNSYMILGKPYLGLSSYMTMAHKMATTARTDPGIVGLMVQLLFAWRIYILTRCWALVLAVVTLACTGAVGAFITAHKILIDPEFARFHELKKYVSLWLACTSAGDIVIATILVWFLVHITQLLRRKNKTGFKESDMMIDRIVRVIMQTGLLTSIVAIIELLVFVLDSTALLVLFNIPLCKLYSISLLSSLNLRRDWGDSDSDRETAVGTFVTNTFPFQTQLDAMHSE</sequence>
<protein>
    <recommendedName>
        <fullName evidence="2">DUF6534 domain-containing protein</fullName>
    </recommendedName>
</protein>
<evidence type="ECO:0000313" key="4">
    <source>
        <dbReference type="Proteomes" id="UP000807342"/>
    </source>
</evidence>
<feature type="transmembrane region" description="Helical" evidence="1">
    <location>
        <begin position="222"/>
        <end position="244"/>
    </location>
</feature>
<evidence type="ECO:0000259" key="2">
    <source>
        <dbReference type="Pfam" id="PF20152"/>
    </source>
</evidence>
<dbReference type="InterPro" id="IPR045339">
    <property type="entry name" value="DUF6534"/>
</dbReference>
<dbReference type="PANTHER" id="PTHR40465:SF1">
    <property type="entry name" value="DUF6534 DOMAIN-CONTAINING PROTEIN"/>
    <property type="match status" value="1"/>
</dbReference>
<organism evidence="3 4">
    <name type="scientific">Macrolepiota fuliginosa MF-IS2</name>
    <dbReference type="NCBI Taxonomy" id="1400762"/>
    <lineage>
        <taxon>Eukaryota</taxon>
        <taxon>Fungi</taxon>
        <taxon>Dikarya</taxon>
        <taxon>Basidiomycota</taxon>
        <taxon>Agaricomycotina</taxon>
        <taxon>Agaricomycetes</taxon>
        <taxon>Agaricomycetidae</taxon>
        <taxon>Agaricales</taxon>
        <taxon>Agaricineae</taxon>
        <taxon>Agaricaceae</taxon>
        <taxon>Macrolepiota</taxon>
    </lineage>
</organism>
<keyword evidence="4" id="KW-1185">Reference proteome</keyword>
<name>A0A9P6BXN2_9AGAR</name>
<feature type="transmembrane region" description="Helical" evidence="1">
    <location>
        <begin position="177"/>
        <end position="201"/>
    </location>
</feature>
<dbReference type="OrthoDB" id="3183258at2759"/>
<keyword evidence="1" id="KW-1133">Transmembrane helix</keyword>
<comment type="caution">
    <text evidence="3">The sequence shown here is derived from an EMBL/GenBank/DDBJ whole genome shotgun (WGS) entry which is preliminary data.</text>
</comment>
<feature type="transmembrane region" description="Helical" evidence="1">
    <location>
        <begin position="250"/>
        <end position="268"/>
    </location>
</feature>